<sequence>RISKYNREDLLPYKKNISSNIKDDRLWFCVKFNKPYHELNRMLKYCWLNNLNATSIKFSPSYSVNNNLRNILVHGAKFDLKNKNFFCDKYTELDCKTSIATVVLKIVYISYFVIYVTATTSMRQVNLLEQGYINPCTQLKVLSHINVWDLKMPYILI</sequence>
<accession>A0A814R5K7</accession>
<keyword evidence="2" id="KW-1185">Reference proteome</keyword>
<gene>
    <name evidence="1" type="ORF">OXX778_LOCUS22402</name>
</gene>
<protein>
    <submittedName>
        <fullName evidence="1">Uncharacterized protein</fullName>
    </submittedName>
</protein>
<dbReference type="Proteomes" id="UP000663879">
    <property type="component" value="Unassembled WGS sequence"/>
</dbReference>
<reference evidence="1" key="1">
    <citation type="submission" date="2021-02" db="EMBL/GenBank/DDBJ databases">
        <authorList>
            <person name="Nowell W R."/>
        </authorList>
    </citation>
    <scope>NUCLEOTIDE SEQUENCE</scope>
    <source>
        <strain evidence="1">Ploen Becks lab</strain>
    </source>
</reference>
<evidence type="ECO:0000313" key="1">
    <source>
        <dbReference type="EMBL" id="CAF1129365.1"/>
    </source>
</evidence>
<evidence type="ECO:0000313" key="2">
    <source>
        <dbReference type="Proteomes" id="UP000663879"/>
    </source>
</evidence>
<organism evidence="1 2">
    <name type="scientific">Brachionus calyciflorus</name>
    <dbReference type="NCBI Taxonomy" id="104777"/>
    <lineage>
        <taxon>Eukaryota</taxon>
        <taxon>Metazoa</taxon>
        <taxon>Spiralia</taxon>
        <taxon>Gnathifera</taxon>
        <taxon>Rotifera</taxon>
        <taxon>Eurotatoria</taxon>
        <taxon>Monogononta</taxon>
        <taxon>Pseudotrocha</taxon>
        <taxon>Ploima</taxon>
        <taxon>Brachionidae</taxon>
        <taxon>Brachionus</taxon>
    </lineage>
</organism>
<proteinExistence type="predicted"/>
<dbReference type="EMBL" id="CAJNOC010009477">
    <property type="protein sequence ID" value="CAF1129365.1"/>
    <property type="molecule type" value="Genomic_DNA"/>
</dbReference>
<name>A0A814R5K7_9BILA</name>
<feature type="non-terminal residue" evidence="1">
    <location>
        <position position="1"/>
    </location>
</feature>
<comment type="caution">
    <text evidence="1">The sequence shown here is derived from an EMBL/GenBank/DDBJ whole genome shotgun (WGS) entry which is preliminary data.</text>
</comment>
<dbReference type="AlphaFoldDB" id="A0A814R5K7"/>